<protein>
    <recommendedName>
        <fullName evidence="2">Protein kinase domain-containing protein</fullName>
    </recommendedName>
</protein>
<dbReference type="Pfam" id="PF07714">
    <property type="entry name" value="PK_Tyr_Ser-Thr"/>
    <property type="match status" value="1"/>
</dbReference>
<dbReference type="InterPro" id="IPR011009">
    <property type="entry name" value="Kinase-like_dom_sf"/>
</dbReference>
<dbReference type="Proteomes" id="UP000183567">
    <property type="component" value="Unassembled WGS sequence"/>
</dbReference>
<evidence type="ECO:0000313" key="4">
    <source>
        <dbReference type="Proteomes" id="UP000183567"/>
    </source>
</evidence>
<keyword evidence="1" id="KW-0853">WD repeat</keyword>
<dbReference type="PROSITE" id="PS50011">
    <property type="entry name" value="PROTEIN_KINASE_DOM"/>
    <property type="match status" value="1"/>
</dbReference>
<dbReference type="Gene3D" id="2.130.10.10">
    <property type="entry name" value="YVTN repeat-like/Quinoprotein amine dehydrogenase"/>
    <property type="match status" value="1"/>
</dbReference>
<dbReference type="InterPro" id="IPR036322">
    <property type="entry name" value="WD40_repeat_dom_sf"/>
</dbReference>
<dbReference type="GO" id="GO:0005524">
    <property type="term" value="F:ATP binding"/>
    <property type="evidence" value="ECO:0007669"/>
    <property type="project" value="InterPro"/>
</dbReference>
<evidence type="ECO:0000256" key="1">
    <source>
        <dbReference type="PROSITE-ProRule" id="PRU00221"/>
    </source>
</evidence>
<evidence type="ECO:0000313" key="3">
    <source>
        <dbReference type="EMBL" id="OJA16106.1"/>
    </source>
</evidence>
<accession>A0A1J8R2V7</accession>
<dbReference type="InterPro" id="IPR015943">
    <property type="entry name" value="WD40/YVTN_repeat-like_dom_sf"/>
</dbReference>
<dbReference type="Pfam" id="PF00400">
    <property type="entry name" value="WD40"/>
    <property type="match status" value="1"/>
</dbReference>
<feature type="domain" description="Protein kinase" evidence="2">
    <location>
        <begin position="73"/>
        <end position="238"/>
    </location>
</feature>
<dbReference type="InterPro" id="IPR001680">
    <property type="entry name" value="WD40_rpt"/>
</dbReference>
<proteinExistence type="predicted"/>
<dbReference type="InterPro" id="IPR001245">
    <property type="entry name" value="Ser-Thr/Tyr_kinase_cat_dom"/>
</dbReference>
<reference evidence="3 4" key="1">
    <citation type="submission" date="2016-03" db="EMBL/GenBank/DDBJ databases">
        <title>Comparative genomics of the ectomycorrhizal sister species Rhizopogon vinicolor and Rhizopogon vesiculosus (Basidiomycota: Boletales) reveals a divergence of the mating type B locus.</title>
        <authorList>
            <person name="Mujic A.B."/>
            <person name="Kuo A."/>
            <person name="Tritt A."/>
            <person name="Lipzen A."/>
            <person name="Chen C."/>
            <person name="Johnson J."/>
            <person name="Sharma A."/>
            <person name="Barry K."/>
            <person name="Grigoriev I.V."/>
            <person name="Spatafora J.W."/>
        </authorList>
    </citation>
    <scope>NUCLEOTIDE SEQUENCE [LARGE SCALE GENOMIC DNA]</scope>
    <source>
        <strain evidence="3 4">AM-OR11-056</strain>
    </source>
</reference>
<gene>
    <name evidence="3" type="ORF">AZE42_09029</name>
</gene>
<comment type="caution">
    <text evidence="3">The sequence shown here is derived from an EMBL/GenBank/DDBJ whole genome shotgun (WGS) entry which is preliminary data.</text>
</comment>
<dbReference type="AlphaFoldDB" id="A0A1J8R2V7"/>
<evidence type="ECO:0000259" key="2">
    <source>
        <dbReference type="PROSITE" id="PS50011"/>
    </source>
</evidence>
<dbReference type="OrthoDB" id="1924919at2759"/>
<dbReference type="SUPFAM" id="SSF50978">
    <property type="entry name" value="WD40 repeat-like"/>
    <property type="match status" value="1"/>
</dbReference>
<dbReference type="PROSITE" id="PS50294">
    <property type="entry name" value="WD_REPEATS_REGION"/>
    <property type="match status" value="1"/>
</dbReference>
<dbReference type="GO" id="GO:0004672">
    <property type="term" value="F:protein kinase activity"/>
    <property type="evidence" value="ECO:0007669"/>
    <property type="project" value="InterPro"/>
</dbReference>
<dbReference type="STRING" id="180088.A0A1J8R2V7"/>
<keyword evidence="4" id="KW-1185">Reference proteome</keyword>
<name>A0A1J8R2V7_9AGAM</name>
<organism evidence="3 4">
    <name type="scientific">Rhizopogon vesiculosus</name>
    <dbReference type="NCBI Taxonomy" id="180088"/>
    <lineage>
        <taxon>Eukaryota</taxon>
        <taxon>Fungi</taxon>
        <taxon>Dikarya</taxon>
        <taxon>Basidiomycota</taxon>
        <taxon>Agaricomycotina</taxon>
        <taxon>Agaricomycetes</taxon>
        <taxon>Agaricomycetidae</taxon>
        <taxon>Boletales</taxon>
        <taxon>Suillineae</taxon>
        <taxon>Rhizopogonaceae</taxon>
        <taxon>Rhizopogon</taxon>
    </lineage>
</organism>
<dbReference type="SUPFAM" id="SSF56112">
    <property type="entry name" value="Protein kinase-like (PK-like)"/>
    <property type="match status" value="1"/>
</dbReference>
<feature type="repeat" description="WD" evidence="1">
    <location>
        <begin position="25"/>
        <end position="66"/>
    </location>
</feature>
<sequence length="238" mass="26802">MEVVAVTTRPAPAATEMILTQVITLKGHEDYVKSISYFPDGKQRINACVNNAVRRWNLQAGKEIEKARRVCEYQVKAVAVSGGSQWIVTAGRDNDHAYPTLPDIYPESHPIRQRKVAVKSMRIDIAGDDSKDRITQMLLHEYRARKQLQHENLLPLLGLSYEFGPLPAMVSPWMQNGSLTTYLAKNFAKLTIERKLQILQQVATAISYRVWHLHLLAQSLSHSIAVHSNDIVHGDLTA</sequence>
<dbReference type="Gene3D" id="1.10.510.10">
    <property type="entry name" value="Transferase(Phosphotransferase) domain 1"/>
    <property type="match status" value="1"/>
</dbReference>
<feature type="non-terminal residue" evidence="3">
    <location>
        <position position="238"/>
    </location>
</feature>
<dbReference type="EMBL" id="LVVM01002688">
    <property type="protein sequence ID" value="OJA16106.1"/>
    <property type="molecule type" value="Genomic_DNA"/>
</dbReference>
<dbReference type="PROSITE" id="PS50082">
    <property type="entry name" value="WD_REPEATS_2"/>
    <property type="match status" value="1"/>
</dbReference>
<dbReference type="InterPro" id="IPR000719">
    <property type="entry name" value="Prot_kinase_dom"/>
</dbReference>